<dbReference type="PANTHER" id="PTHR39163:SF1">
    <property type="entry name" value="FERREDOXIN"/>
    <property type="match status" value="1"/>
</dbReference>
<dbReference type="GeneID" id="60872001"/>
<dbReference type="InterPro" id="IPR052395">
    <property type="entry name" value="ET_Ferredoxin"/>
</dbReference>
<proteinExistence type="predicted"/>
<reference evidence="11 12" key="1">
    <citation type="submission" date="2017-05" db="EMBL/GenBank/DDBJ databases">
        <title>The Genome Sequence of Enterococcus faecium 2D5_DIV0622.</title>
        <authorList>
            <consortium name="The Broad Institute Genomics Platform"/>
            <consortium name="The Broad Institute Genomic Center for Infectious Diseases"/>
            <person name="Earl A."/>
            <person name="Manson A."/>
            <person name="Schwartman J."/>
            <person name="Gilmore M."/>
            <person name="Abouelleil A."/>
            <person name="Cao P."/>
            <person name="Chapman S."/>
            <person name="Cusick C."/>
            <person name="Shea T."/>
            <person name="Young S."/>
            <person name="Neafsey D."/>
            <person name="Nusbaum C."/>
            <person name="Birren B."/>
        </authorList>
    </citation>
    <scope>NUCLEOTIDE SEQUENCE [LARGE SCALE GENOMIC DNA]</scope>
    <source>
        <strain evidence="11 12">2D5_DIV0622</strain>
    </source>
</reference>
<gene>
    <name evidence="11" type="ORF">A5869_000462</name>
    <name evidence="10" type="ORF">P7H47_02715</name>
</gene>
<comment type="cofactor">
    <cofactor evidence="1">
        <name>[4Fe-4S] cluster</name>
        <dbReference type="ChEBI" id="CHEBI:49883"/>
    </cofactor>
</comment>
<keyword evidence="7 8" id="KW-0411">Iron-sulfur</keyword>
<evidence type="ECO:0000256" key="5">
    <source>
        <dbReference type="ARBA" id="ARBA00022982"/>
    </source>
</evidence>
<feature type="domain" description="4Fe-4S ferredoxin-type" evidence="9">
    <location>
        <begin position="4"/>
        <end position="32"/>
    </location>
</feature>
<sequence length="72" mass="8313">MRTKRCEIIPEQCIACGLCALYAPDIFDYDEEGIVLFKQEKEANHQYIPNEAYSSVLQAYQKCPVRAILLEK</sequence>
<evidence type="ECO:0000259" key="9">
    <source>
        <dbReference type="PROSITE" id="PS51379"/>
    </source>
</evidence>
<evidence type="ECO:0000313" key="11">
    <source>
        <dbReference type="EMBL" id="OUZ18814.1"/>
    </source>
</evidence>
<keyword evidence="2 8" id="KW-0813">Transport</keyword>
<dbReference type="Gene3D" id="3.30.70.20">
    <property type="match status" value="1"/>
</dbReference>
<keyword evidence="5 8" id="KW-0249">Electron transport</keyword>
<dbReference type="Proteomes" id="UP000196503">
    <property type="component" value="Unassembled WGS sequence"/>
</dbReference>
<dbReference type="Pfam" id="PF13370">
    <property type="entry name" value="Fer4_13"/>
    <property type="match status" value="1"/>
</dbReference>
<evidence type="ECO:0000256" key="6">
    <source>
        <dbReference type="ARBA" id="ARBA00023004"/>
    </source>
</evidence>
<comment type="function">
    <text evidence="8">Ferredoxins are iron-sulfur proteins that transfer electrons in a wide variety of metabolic reactions.</text>
</comment>
<evidence type="ECO:0000256" key="1">
    <source>
        <dbReference type="ARBA" id="ARBA00001966"/>
    </source>
</evidence>
<keyword evidence="4 8" id="KW-0479">Metal-binding</keyword>
<organism evidence="11 12">
    <name type="scientific">Enterococcus cecorum</name>
    <dbReference type="NCBI Taxonomy" id="44008"/>
    <lineage>
        <taxon>Bacteria</taxon>
        <taxon>Bacillati</taxon>
        <taxon>Bacillota</taxon>
        <taxon>Bacilli</taxon>
        <taxon>Lactobacillales</taxon>
        <taxon>Enterococcaceae</taxon>
        <taxon>Enterococcus</taxon>
    </lineage>
</organism>
<dbReference type="PROSITE" id="PS51379">
    <property type="entry name" value="4FE4S_FER_2"/>
    <property type="match status" value="1"/>
</dbReference>
<evidence type="ECO:0000313" key="12">
    <source>
        <dbReference type="Proteomes" id="UP000196503"/>
    </source>
</evidence>
<name>A0A0H2QPU7_9ENTE</name>
<dbReference type="GO" id="GO:0005506">
    <property type="term" value="F:iron ion binding"/>
    <property type="evidence" value="ECO:0007669"/>
    <property type="project" value="UniProtKB-UniRule"/>
</dbReference>
<evidence type="ECO:0000256" key="3">
    <source>
        <dbReference type="ARBA" id="ARBA00022485"/>
    </source>
</evidence>
<reference evidence="10" key="2">
    <citation type="submission" date="2023-03" db="EMBL/GenBank/DDBJ databases">
        <authorList>
            <person name="Shen W."/>
            <person name="Cai J."/>
        </authorList>
    </citation>
    <scope>NUCLEOTIDE SEQUENCE</scope>
    <source>
        <strain evidence="10">B245-2</strain>
    </source>
</reference>
<evidence type="ECO:0000256" key="2">
    <source>
        <dbReference type="ARBA" id="ARBA00022448"/>
    </source>
</evidence>
<dbReference type="PRINTS" id="PR00352">
    <property type="entry name" value="3FE4SFRDOXIN"/>
</dbReference>
<dbReference type="RefSeq" id="WP_016252448.1">
    <property type="nucleotide sequence ID" value="NZ_CP010059.1"/>
</dbReference>
<dbReference type="Proteomes" id="UP001255696">
    <property type="component" value="Unassembled WGS sequence"/>
</dbReference>
<dbReference type="EMBL" id="NIBL01000001">
    <property type="protein sequence ID" value="OUZ18814.1"/>
    <property type="molecule type" value="Genomic_DNA"/>
</dbReference>
<dbReference type="InterPro" id="IPR001080">
    <property type="entry name" value="3Fe4S_ferredoxin"/>
</dbReference>
<dbReference type="GO" id="GO:0009055">
    <property type="term" value="F:electron transfer activity"/>
    <property type="evidence" value="ECO:0007669"/>
    <property type="project" value="UniProtKB-UniRule"/>
</dbReference>
<keyword evidence="6 8" id="KW-0408">Iron</keyword>
<dbReference type="PANTHER" id="PTHR39163">
    <property type="entry name" value="FERREDOXIN"/>
    <property type="match status" value="1"/>
</dbReference>
<accession>A0A0H2QPU7</accession>
<dbReference type="SUPFAM" id="SSF54862">
    <property type="entry name" value="4Fe-4S ferredoxins"/>
    <property type="match status" value="1"/>
</dbReference>
<comment type="caution">
    <text evidence="11">The sequence shown here is derived from an EMBL/GenBank/DDBJ whole genome shotgun (WGS) entry which is preliminary data.</text>
</comment>
<keyword evidence="3" id="KW-0004">4Fe-4S</keyword>
<protein>
    <recommendedName>
        <fullName evidence="8">Ferredoxin</fullName>
    </recommendedName>
</protein>
<evidence type="ECO:0000256" key="7">
    <source>
        <dbReference type="ARBA" id="ARBA00023014"/>
    </source>
</evidence>
<evidence type="ECO:0000313" key="10">
    <source>
        <dbReference type="EMBL" id="MDT2796187.1"/>
    </source>
</evidence>
<dbReference type="InterPro" id="IPR017896">
    <property type="entry name" value="4Fe4S_Fe-S-bd"/>
</dbReference>
<evidence type="ECO:0000256" key="4">
    <source>
        <dbReference type="ARBA" id="ARBA00022723"/>
    </source>
</evidence>
<dbReference type="AlphaFoldDB" id="A0A0H2QPU7"/>
<dbReference type="GO" id="GO:0051539">
    <property type="term" value="F:4 iron, 4 sulfur cluster binding"/>
    <property type="evidence" value="ECO:0007669"/>
    <property type="project" value="UniProtKB-KW"/>
</dbReference>
<evidence type="ECO:0000256" key="8">
    <source>
        <dbReference type="RuleBase" id="RU368020"/>
    </source>
</evidence>
<dbReference type="EMBL" id="JARQBI010000004">
    <property type="protein sequence ID" value="MDT2796187.1"/>
    <property type="molecule type" value="Genomic_DNA"/>
</dbReference>